<feature type="compositionally biased region" description="Polar residues" evidence="2">
    <location>
        <begin position="76"/>
        <end position="90"/>
    </location>
</feature>
<name>A0AAV5A3C2_9AGAM</name>
<evidence type="ECO:0000313" key="4">
    <source>
        <dbReference type="Proteomes" id="UP001050691"/>
    </source>
</evidence>
<comment type="caution">
    <text evidence="3">The sequence shown here is derived from an EMBL/GenBank/DDBJ whole genome shotgun (WGS) entry which is preliminary data.</text>
</comment>
<dbReference type="EMBL" id="BPWL01000003">
    <property type="protein sequence ID" value="GJJ08122.1"/>
    <property type="molecule type" value="Genomic_DNA"/>
</dbReference>
<evidence type="ECO:0000256" key="1">
    <source>
        <dbReference type="SAM" id="Coils"/>
    </source>
</evidence>
<dbReference type="AlphaFoldDB" id="A0AAV5A3C2"/>
<keyword evidence="1" id="KW-0175">Coiled coil</keyword>
<reference evidence="3" key="1">
    <citation type="submission" date="2021-10" db="EMBL/GenBank/DDBJ databases">
        <title>De novo Genome Assembly of Clathrus columnatus (Basidiomycota, Fungi) Using Illumina and Nanopore Sequence Data.</title>
        <authorList>
            <person name="Ogiso-Tanaka E."/>
            <person name="Itagaki H."/>
            <person name="Hosoya T."/>
            <person name="Hosaka K."/>
        </authorList>
    </citation>
    <scope>NUCLEOTIDE SEQUENCE</scope>
    <source>
        <strain evidence="3">MO-923</strain>
    </source>
</reference>
<sequence length="149" mass="17444">MPRNPQVYIMFRPLHRVAEFITATVNRLVKDNESAFMVLTRSRLALRDRMIFEKYNQEATFNPGVHQRVRTEISASRCGSHQTHTPMRQTSKYDEEEEQSVDISQEDAEKMLEMEQMVKDLEERTARAEEIGVWTLRMLLMLAIVVGKV</sequence>
<gene>
    <name evidence="3" type="ORF">Clacol_002330</name>
</gene>
<keyword evidence="4" id="KW-1185">Reference proteome</keyword>
<evidence type="ECO:0000313" key="3">
    <source>
        <dbReference type="EMBL" id="GJJ08122.1"/>
    </source>
</evidence>
<dbReference type="Proteomes" id="UP001050691">
    <property type="component" value="Unassembled WGS sequence"/>
</dbReference>
<accession>A0AAV5A3C2</accession>
<proteinExistence type="predicted"/>
<feature type="region of interest" description="Disordered" evidence="2">
    <location>
        <begin position="76"/>
        <end position="99"/>
    </location>
</feature>
<evidence type="ECO:0000256" key="2">
    <source>
        <dbReference type="SAM" id="MobiDB-lite"/>
    </source>
</evidence>
<protein>
    <submittedName>
        <fullName evidence="3">Uncharacterized protein</fullName>
    </submittedName>
</protein>
<feature type="coiled-coil region" evidence="1">
    <location>
        <begin position="104"/>
        <end position="131"/>
    </location>
</feature>
<organism evidence="3 4">
    <name type="scientific">Clathrus columnatus</name>
    <dbReference type="NCBI Taxonomy" id="1419009"/>
    <lineage>
        <taxon>Eukaryota</taxon>
        <taxon>Fungi</taxon>
        <taxon>Dikarya</taxon>
        <taxon>Basidiomycota</taxon>
        <taxon>Agaricomycotina</taxon>
        <taxon>Agaricomycetes</taxon>
        <taxon>Phallomycetidae</taxon>
        <taxon>Phallales</taxon>
        <taxon>Clathraceae</taxon>
        <taxon>Clathrus</taxon>
    </lineage>
</organism>